<dbReference type="GO" id="GO:0016301">
    <property type="term" value="F:kinase activity"/>
    <property type="evidence" value="ECO:0007669"/>
    <property type="project" value="UniProtKB-KW"/>
</dbReference>
<gene>
    <name evidence="3" type="ORF">SAMN04487990_10363</name>
</gene>
<keyword evidence="3" id="KW-0808">Transferase</keyword>
<sequence length="1535" mass="178784">MLTKEQTIFAKDVLRLIEENRDTYKQVKRITADYRLEKGTTESYNGRQILELLQNADDAKTDTVFIELNRENQTLSISNNGDPFTAEEGIASLMIANTSSKKREFIGNKGLGFRSILNWVTEVKIKTKTDSVVFSQEIAKKEFNALTEEAQRKLITDNEDHLSEGEVPFAILAIPRLIENKEPSAYQTTIELKYINGNEEVIDGIESQLSLLAPEILLFLNHIKTIVVKDSKGVLDKSLSKVINESEAKVSINNATWNIMDSGDVLYNTKKGKEQYYRYKIAWKDDLSDVNSKFFTYFPTQERTHLPFLIHGTFNLDPTRNHLNDKKDNTHLLSEIAKSIGDIAENNIRKETSDWSSYKFLSVERENENEILTNFYKTIADFKNTLKIFPCVDGGYCTSKDAVFYGDEFSNWVLRNKVESLFTELVIPEDSEVDLNYGSEYSEEGWQEILASVTELISNIQERALLIKLLSKSSFSKIHSSKNKVPLLIDNTGVPIPEYNQAFMMNRKDIEKYFIPDDAEISFMSDDLFIEFTKAFKEEIAEIEEKRINKVKEHPSRPLKQLVSSVVNIGSNDITDVIRHIVAISENKIKAIEDNDDDKLKIVTEMVKSLFSIYQVNPERRSSLALEIPLINRANEIIYAKSLFLGSGFDSGKVAAIIFDKIYSDEDYLRTNEFWLLEDKGKGYLDNFFTWLGVNKITKTRKVKENLGRWDNNDYTNYILDKTNATRKDVYKDYTVTEISNFETIVTFDNFSIEILIAWLISDDTLLKQLNFDNNNDEFIHTFDREVTHAYDKPSFIYYQLQNLFLKNLKTKFISDLDFATELGYNSIDFKNQVFRDLNIDEHRIHNVLNLLNIGKSFNDLEVEEVYGILQDLEVIKPEEKYARKIYNLAFNFFKIKKDYNYAHQIKDYKLLAKKRNKKEYISVDKVYYSDNSTLPSKIAEDFWVFDFPKRSGESQISKYFGVKTFKDVDLQIYQDSVRESVADEEFQKWFDKIKPYILTYRLSSIKDSIQKNEADELKKVNIKLVSSLKYAIENGEFKNLLSGEFLPNPTSQGFYLCVEQNTSLEIVKDTPKVCEAFAEILCVLFKVNEHKDNYRTIFKDKNSLKDTIFTIEVNSLTEHYNQALELLGISRDESRFWSKVYEFSDKNFPSTLKDSDELAELVLNDFGFKILKQFKNINYADFNDQQSIEFLKALTSELEIPISHLFDKNFNGIISYHKAQFQTTIFDFKEDFNTSLWKHLNQHRELQKQLITFQEAYENLIHTKMIENVLLDNRFELELNYLDVLKEAVNKEFGIEIDKDVEVYTIKILPEYKVLLKENKINEVDIEEAEIRSLLYFKGNDEEILGYLASIKDINDNEDDFEPEEEETGEIIFSSSIKINPTISNGKNRKKSSWNHSDKDVKRNKISGKKAEQIVFNSLKKSEEIEKVEWVSSFSNTSDKSDNKHYDIRYKLNDNPNWKYLEVKSFNGTYFHLSRSEKKEAIKRGKDFEIALVIDGQVHILKDYFNEDVDFDNNDLFYASPSDYIISLQLKKEQ</sequence>
<dbReference type="PANTHER" id="PTHR32387:SF0">
    <property type="entry name" value="PROTEIN NO VEIN"/>
    <property type="match status" value="1"/>
</dbReference>
<feature type="region of interest" description="Disordered" evidence="1">
    <location>
        <begin position="1383"/>
        <end position="1403"/>
    </location>
</feature>
<evidence type="ECO:0000313" key="4">
    <source>
        <dbReference type="Proteomes" id="UP000198846"/>
    </source>
</evidence>
<accession>A0A1H3WHR7</accession>
<keyword evidence="3" id="KW-0418">Kinase</keyword>
<organism evidence="3 4">
    <name type="scientific">Bizionia paragorgiae</name>
    <dbReference type="NCBI Taxonomy" id="283786"/>
    <lineage>
        <taxon>Bacteria</taxon>
        <taxon>Pseudomonadati</taxon>
        <taxon>Bacteroidota</taxon>
        <taxon>Flavobacteriia</taxon>
        <taxon>Flavobacteriales</taxon>
        <taxon>Flavobacteriaceae</taxon>
        <taxon>Bizionia</taxon>
    </lineage>
</organism>
<keyword evidence="4" id="KW-1185">Reference proteome</keyword>
<name>A0A1H3WHR7_BIZPA</name>
<dbReference type="Pfam" id="PF13020">
    <property type="entry name" value="NOV_C"/>
    <property type="match status" value="1"/>
</dbReference>
<dbReference type="SUPFAM" id="SSF55874">
    <property type="entry name" value="ATPase domain of HSP90 chaperone/DNA topoisomerase II/histidine kinase"/>
    <property type="match status" value="1"/>
</dbReference>
<proteinExistence type="predicted"/>
<protein>
    <submittedName>
        <fullName evidence="3">Histidine kinase-, DNA gyrase B-, and HSP90-like ATPase</fullName>
    </submittedName>
</protein>
<dbReference type="InterPro" id="IPR024975">
    <property type="entry name" value="NOV_C"/>
</dbReference>
<dbReference type="PANTHER" id="PTHR32387">
    <property type="entry name" value="WU:FJ29H11"/>
    <property type="match status" value="1"/>
</dbReference>
<dbReference type="NCBIfam" id="NF047352">
    <property type="entry name" value="P_loop_sacsin"/>
    <property type="match status" value="1"/>
</dbReference>
<dbReference type="OrthoDB" id="7782105at2"/>
<dbReference type="InterPro" id="IPR052957">
    <property type="entry name" value="Auxin_embryo_med"/>
</dbReference>
<evidence type="ECO:0000256" key="1">
    <source>
        <dbReference type="SAM" id="MobiDB-lite"/>
    </source>
</evidence>
<dbReference type="EMBL" id="FNQK01000003">
    <property type="protein sequence ID" value="SDZ85778.1"/>
    <property type="molecule type" value="Genomic_DNA"/>
</dbReference>
<dbReference type="Gene3D" id="3.30.565.10">
    <property type="entry name" value="Histidine kinase-like ATPase, C-terminal domain"/>
    <property type="match status" value="1"/>
</dbReference>
<dbReference type="Pfam" id="PF13589">
    <property type="entry name" value="HATPase_c_3"/>
    <property type="match status" value="1"/>
</dbReference>
<evidence type="ECO:0000313" key="3">
    <source>
        <dbReference type="EMBL" id="SDZ85778.1"/>
    </source>
</evidence>
<reference evidence="3 4" key="1">
    <citation type="submission" date="2016-10" db="EMBL/GenBank/DDBJ databases">
        <authorList>
            <person name="de Groot N.N."/>
        </authorList>
    </citation>
    <scope>NUCLEOTIDE SEQUENCE [LARGE SCALE GENOMIC DNA]</scope>
    <source>
        <strain evidence="3 4">DSM 23842</strain>
    </source>
</reference>
<dbReference type="Proteomes" id="UP000198846">
    <property type="component" value="Unassembled WGS sequence"/>
</dbReference>
<evidence type="ECO:0000259" key="2">
    <source>
        <dbReference type="Pfam" id="PF13020"/>
    </source>
</evidence>
<feature type="domain" description="Protein NO VEIN C-terminal" evidence="2">
    <location>
        <begin position="1412"/>
        <end position="1496"/>
    </location>
</feature>
<dbReference type="InterPro" id="IPR036890">
    <property type="entry name" value="HATPase_C_sf"/>
</dbReference>
<dbReference type="STRING" id="283786.SAMN04487990_10363"/>
<dbReference type="RefSeq" id="WP_092132113.1">
    <property type="nucleotide sequence ID" value="NZ_FNQK01000003.1"/>
</dbReference>